<evidence type="ECO:0000259" key="16">
    <source>
        <dbReference type="Pfam" id="PF01467"/>
    </source>
</evidence>
<dbReference type="HAMAP" id="MF_00244">
    <property type="entry name" value="NaMN_adenylyltr"/>
    <property type="match status" value="1"/>
</dbReference>
<keyword evidence="7" id="KW-0479">Metal-binding</keyword>
<name>A0A7C3IDP7_9SPIR</name>
<evidence type="ECO:0000256" key="3">
    <source>
        <dbReference type="ARBA" id="ARBA00009014"/>
    </source>
</evidence>
<accession>A0A7C3IDP7</accession>
<evidence type="ECO:0000313" key="18">
    <source>
        <dbReference type="EMBL" id="HFH29023.1"/>
    </source>
</evidence>
<proteinExistence type="inferred from homology"/>
<keyword evidence="9" id="KW-0378">Hydrolase</keyword>
<evidence type="ECO:0000256" key="10">
    <source>
        <dbReference type="ARBA" id="ARBA00022840"/>
    </source>
</evidence>
<comment type="similarity">
    <text evidence="3 15">Belongs to the NadD family.</text>
</comment>
<dbReference type="SUPFAM" id="SSF109604">
    <property type="entry name" value="HD-domain/PDEase-like"/>
    <property type="match status" value="1"/>
</dbReference>
<dbReference type="AlphaFoldDB" id="A0A7C3IDP7"/>
<protein>
    <recommendedName>
        <fullName evidence="15">Probable nicotinate-nucleotide adenylyltransferase</fullName>
        <ecNumber evidence="15">2.7.7.18</ecNumber>
    </recommendedName>
    <alternativeName>
        <fullName evidence="15">Deamido-NAD(+) diphosphorylase</fullName>
    </alternativeName>
    <alternativeName>
        <fullName evidence="15">Deamido-NAD(+) pyrophosphorylase</fullName>
    </alternativeName>
    <alternativeName>
        <fullName evidence="15">Nicotinate mononucleotide adenylyltransferase</fullName>
        <shortName evidence="15">NaMN adenylyltransferase</shortName>
    </alternativeName>
</protein>
<keyword evidence="6 15" id="KW-0548">Nucleotidyltransferase</keyword>
<dbReference type="GO" id="GO:0046872">
    <property type="term" value="F:metal ion binding"/>
    <property type="evidence" value="ECO:0007669"/>
    <property type="project" value="UniProtKB-KW"/>
</dbReference>
<keyword evidence="12 15" id="KW-0520">NAD</keyword>
<evidence type="ECO:0000256" key="1">
    <source>
        <dbReference type="ARBA" id="ARBA00002324"/>
    </source>
</evidence>
<evidence type="ECO:0000256" key="5">
    <source>
        <dbReference type="ARBA" id="ARBA00022679"/>
    </source>
</evidence>
<keyword evidence="8 15" id="KW-0547">Nucleotide-binding</keyword>
<dbReference type="EMBL" id="DSVL01000182">
    <property type="protein sequence ID" value="HFH29023.1"/>
    <property type="molecule type" value="Genomic_DNA"/>
</dbReference>
<dbReference type="NCBIfam" id="TIGR00482">
    <property type="entry name" value="nicotinate (nicotinamide) nucleotide adenylyltransferase"/>
    <property type="match status" value="1"/>
</dbReference>
<comment type="catalytic activity">
    <reaction evidence="14">
        <text>P(1),P(4)-bis(5'-adenosyl) tetraphosphate + H2O = 2 ADP + 2 H(+)</text>
        <dbReference type="Rhea" id="RHEA:24252"/>
        <dbReference type="ChEBI" id="CHEBI:15377"/>
        <dbReference type="ChEBI" id="CHEBI:15378"/>
        <dbReference type="ChEBI" id="CHEBI:58141"/>
        <dbReference type="ChEBI" id="CHEBI:456216"/>
        <dbReference type="EC" id="3.6.1.41"/>
    </reaction>
</comment>
<gene>
    <name evidence="15 18" type="primary">nadD</name>
    <name evidence="18" type="ORF">ENS59_05865</name>
</gene>
<dbReference type="InterPro" id="IPR005248">
    <property type="entry name" value="NadD/NMNAT"/>
</dbReference>
<comment type="function">
    <text evidence="1 15">Catalyzes the reversible adenylation of nicotinate mononucleotide (NaMN) to nicotinic acid adenine dinucleotide (NaAD).</text>
</comment>
<evidence type="ECO:0000256" key="7">
    <source>
        <dbReference type="ARBA" id="ARBA00022723"/>
    </source>
</evidence>
<comment type="catalytic activity">
    <reaction evidence="13 15">
        <text>nicotinate beta-D-ribonucleotide + ATP + H(+) = deamido-NAD(+) + diphosphate</text>
        <dbReference type="Rhea" id="RHEA:22860"/>
        <dbReference type="ChEBI" id="CHEBI:15378"/>
        <dbReference type="ChEBI" id="CHEBI:30616"/>
        <dbReference type="ChEBI" id="CHEBI:33019"/>
        <dbReference type="ChEBI" id="CHEBI:57502"/>
        <dbReference type="ChEBI" id="CHEBI:58437"/>
        <dbReference type="EC" id="2.7.7.18"/>
    </reaction>
</comment>
<dbReference type="NCBIfam" id="TIGR00488">
    <property type="entry name" value="bis(5'-nucleosyl)-tetraphosphatase (symmetrical) YqeK"/>
    <property type="match status" value="1"/>
</dbReference>
<keyword evidence="10 15" id="KW-0067">ATP-binding</keyword>
<dbReference type="Pfam" id="PF01966">
    <property type="entry name" value="HD"/>
    <property type="match status" value="1"/>
</dbReference>
<dbReference type="SUPFAM" id="SSF52374">
    <property type="entry name" value="Nucleotidylyl transferase"/>
    <property type="match status" value="1"/>
</dbReference>
<dbReference type="GO" id="GO:0005524">
    <property type="term" value="F:ATP binding"/>
    <property type="evidence" value="ECO:0007669"/>
    <property type="project" value="UniProtKB-KW"/>
</dbReference>
<dbReference type="GO" id="GO:0009435">
    <property type="term" value="P:NAD+ biosynthetic process"/>
    <property type="evidence" value="ECO:0007669"/>
    <property type="project" value="UniProtKB-UniRule"/>
</dbReference>
<dbReference type="InterPro" id="IPR005249">
    <property type="entry name" value="YqeK"/>
</dbReference>
<evidence type="ECO:0000256" key="15">
    <source>
        <dbReference type="HAMAP-Rule" id="MF_00244"/>
    </source>
</evidence>
<evidence type="ECO:0000256" key="2">
    <source>
        <dbReference type="ARBA" id="ARBA00005019"/>
    </source>
</evidence>
<evidence type="ECO:0000256" key="13">
    <source>
        <dbReference type="ARBA" id="ARBA00048721"/>
    </source>
</evidence>
<sequence>MKIAVFGGSFNPVHYGHLALAELVQQKLNYDAVILVPTNQSPLKDAPGGATAQDRLDMLMAALSGNPHFFIDDCEIRRGGLSYTIDTLTDIEQRYQNEEKLGLIVGDDHLASFYKWKEASLIVQKAELLVASRNSPNHKDFPYPCRYIENPQWSVSSSQIRERIANKADWTHLVPPQVAAIIKERGLYQDRASPVGGSPSSTLITLIEDTARAWLPADRFLHSKTVAVLSAQLCRRFHIDERAGYLAGIAHDMCKHLGAQRIEALALQDGLPVSPIEKQKSELMHGRAAAVYLQTYHGIIDESLLQAIRMHTFGGPGMGALAKIVYIADKIEPSREGINPALRVSCRTASLPVLFAHVVSDTQQYLRKRGKAMAEETDALLAELRQEGLL</sequence>
<evidence type="ECO:0000256" key="4">
    <source>
        <dbReference type="ARBA" id="ARBA00022642"/>
    </source>
</evidence>
<feature type="domain" description="HD" evidence="17">
    <location>
        <begin position="220"/>
        <end position="332"/>
    </location>
</feature>
<feature type="domain" description="Cytidyltransferase-like" evidence="16">
    <location>
        <begin position="5"/>
        <end position="163"/>
    </location>
</feature>
<evidence type="ECO:0000256" key="11">
    <source>
        <dbReference type="ARBA" id="ARBA00023004"/>
    </source>
</evidence>
<dbReference type="Gene3D" id="3.40.50.620">
    <property type="entry name" value="HUPs"/>
    <property type="match status" value="1"/>
</dbReference>
<dbReference type="NCBIfam" id="NF000840">
    <property type="entry name" value="PRK00071.1-3"/>
    <property type="match status" value="1"/>
</dbReference>
<reference evidence="18" key="1">
    <citation type="journal article" date="2020" name="mSystems">
        <title>Genome- and Community-Level Interaction Insights into Carbon Utilization and Element Cycling Functions of Hydrothermarchaeota in Hydrothermal Sediment.</title>
        <authorList>
            <person name="Zhou Z."/>
            <person name="Liu Y."/>
            <person name="Xu W."/>
            <person name="Pan J."/>
            <person name="Luo Z.H."/>
            <person name="Li M."/>
        </authorList>
    </citation>
    <scope>NUCLEOTIDE SEQUENCE [LARGE SCALE GENOMIC DNA]</scope>
    <source>
        <strain evidence="18">SpSt-503</strain>
    </source>
</reference>
<evidence type="ECO:0000256" key="14">
    <source>
        <dbReference type="ARBA" id="ARBA00049417"/>
    </source>
</evidence>
<dbReference type="GO" id="GO:0008803">
    <property type="term" value="F:bis(5'-nucleosyl)-tetraphosphatase (symmetrical) activity"/>
    <property type="evidence" value="ECO:0007669"/>
    <property type="project" value="UniProtKB-EC"/>
</dbReference>
<dbReference type="UniPathway" id="UPA00253">
    <property type="reaction ID" value="UER00332"/>
</dbReference>
<evidence type="ECO:0000256" key="6">
    <source>
        <dbReference type="ARBA" id="ARBA00022695"/>
    </source>
</evidence>
<dbReference type="NCBIfam" id="TIGR00125">
    <property type="entry name" value="cyt_tran_rel"/>
    <property type="match status" value="1"/>
</dbReference>
<keyword evidence="4 15" id="KW-0662">Pyridine nucleotide biosynthesis</keyword>
<evidence type="ECO:0000256" key="12">
    <source>
        <dbReference type="ARBA" id="ARBA00023027"/>
    </source>
</evidence>
<dbReference type="InterPro" id="IPR003607">
    <property type="entry name" value="HD/PDEase_dom"/>
</dbReference>
<dbReference type="InterPro" id="IPR006674">
    <property type="entry name" value="HD_domain"/>
</dbReference>
<dbReference type="GO" id="GO:0004515">
    <property type="term" value="F:nicotinate-nucleotide adenylyltransferase activity"/>
    <property type="evidence" value="ECO:0007669"/>
    <property type="project" value="UniProtKB-UniRule"/>
</dbReference>
<dbReference type="CDD" id="cd00077">
    <property type="entry name" value="HDc"/>
    <property type="match status" value="1"/>
</dbReference>
<dbReference type="CDD" id="cd02165">
    <property type="entry name" value="NMNAT"/>
    <property type="match status" value="1"/>
</dbReference>
<dbReference type="EC" id="2.7.7.18" evidence="15"/>
<comment type="caution">
    <text evidence="18">The sequence shown here is derived from an EMBL/GenBank/DDBJ whole genome shotgun (WGS) entry which is preliminary data.</text>
</comment>
<dbReference type="PANTHER" id="PTHR39321">
    <property type="entry name" value="NICOTINATE-NUCLEOTIDE ADENYLYLTRANSFERASE-RELATED"/>
    <property type="match status" value="1"/>
</dbReference>
<dbReference type="PANTHER" id="PTHR39321:SF3">
    <property type="entry name" value="PHOSPHOPANTETHEINE ADENYLYLTRANSFERASE"/>
    <property type="match status" value="1"/>
</dbReference>
<dbReference type="Pfam" id="PF01467">
    <property type="entry name" value="CTP_transf_like"/>
    <property type="match status" value="1"/>
</dbReference>
<dbReference type="InterPro" id="IPR014729">
    <property type="entry name" value="Rossmann-like_a/b/a_fold"/>
</dbReference>
<evidence type="ECO:0000256" key="8">
    <source>
        <dbReference type="ARBA" id="ARBA00022741"/>
    </source>
</evidence>
<keyword evidence="11" id="KW-0408">Iron</keyword>
<evidence type="ECO:0000256" key="9">
    <source>
        <dbReference type="ARBA" id="ARBA00022801"/>
    </source>
</evidence>
<organism evidence="18">
    <name type="scientific">Gracilinema caldarium</name>
    <dbReference type="NCBI Taxonomy" id="215591"/>
    <lineage>
        <taxon>Bacteria</taxon>
        <taxon>Pseudomonadati</taxon>
        <taxon>Spirochaetota</taxon>
        <taxon>Spirochaetia</taxon>
        <taxon>Spirochaetales</taxon>
        <taxon>Breznakiellaceae</taxon>
        <taxon>Gracilinema</taxon>
    </lineage>
</organism>
<evidence type="ECO:0000259" key="17">
    <source>
        <dbReference type="Pfam" id="PF01966"/>
    </source>
</evidence>
<comment type="pathway">
    <text evidence="2 15">Cofactor biosynthesis; NAD(+) biosynthesis; deamido-NAD(+) from nicotinate D-ribonucleotide: step 1/1.</text>
</comment>
<dbReference type="InterPro" id="IPR004821">
    <property type="entry name" value="Cyt_trans-like"/>
</dbReference>
<keyword evidence="5 15" id="KW-0808">Transferase</keyword>
<dbReference type="Gene3D" id="1.10.3210.10">
    <property type="entry name" value="Hypothetical protein af1432"/>
    <property type="match status" value="1"/>
</dbReference>